<feature type="transmembrane region" description="Helical" evidence="10">
    <location>
        <begin position="46"/>
        <end position="69"/>
    </location>
</feature>
<dbReference type="InterPro" id="IPR017972">
    <property type="entry name" value="Cyt_P450_CS"/>
</dbReference>
<keyword evidence="10" id="KW-0812">Transmembrane</keyword>
<dbReference type="GO" id="GO:0005506">
    <property type="term" value="F:iron ion binding"/>
    <property type="evidence" value="ECO:0007669"/>
    <property type="project" value="InterPro"/>
</dbReference>
<dbReference type="GO" id="GO:0016705">
    <property type="term" value="F:oxidoreductase activity, acting on paired donors, with incorporation or reduction of molecular oxygen"/>
    <property type="evidence" value="ECO:0007669"/>
    <property type="project" value="InterPro"/>
</dbReference>
<dbReference type="PRINTS" id="PR00385">
    <property type="entry name" value="P450"/>
</dbReference>
<dbReference type="Pfam" id="PF00067">
    <property type="entry name" value="p450"/>
    <property type="match status" value="1"/>
</dbReference>
<keyword evidence="3 8" id="KW-0349">Heme</keyword>
<dbReference type="InterPro" id="IPR047146">
    <property type="entry name" value="Cyt_P450_E_CYP52_fungi"/>
</dbReference>
<reference evidence="11 12" key="1">
    <citation type="journal article" date="2019" name="Nat. Ecol. Evol.">
        <title>Megaphylogeny resolves global patterns of mushroom evolution.</title>
        <authorList>
            <person name="Varga T."/>
            <person name="Krizsan K."/>
            <person name="Foldi C."/>
            <person name="Dima B."/>
            <person name="Sanchez-Garcia M."/>
            <person name="Sanchez-Ramirez S."/>
            <person name="Szollosi G.J."/>
            <person name="Szarkandi J.G."/>
            <person name="Papp V."/>
            <person name="Albert L."/>
            <person name="Andreopoulos W."/>
            <person name="Angelini C."/>
            <person name="Antonin V."/>
            <person name="Barry K.W."/>
            <person name="Bougher N.L."/>
            <person name="Buchanan P."/>
            <person name="Buyck B."/>
            <person name="Bense V."/>
            <person name="Catcheside P."/>
            <person name="Chovatia M."/>
            <person name="Cooper J."/>
            <person name="Damon W."/>
            <person name="Desjardin D."/>
            <person name="Finy P."/>
            <person name="Geml J."/>
            <person name="Haridas S."/>
            <person name="Hughes K."/>
            <person name="Justo A."/>
            <person name="Karasinski D."/>
            <person name="Kautmanova I."/>
            <person name="Kiss B."/>
            <person name="Kocsube S."/>
            <person name="Kotiranta H."/>
            <person name="LaButti K.M."/>
            <person name="Lechner B.E."/>
            <person name="Liimatainen K."/>
            <person name="Lipzen A."/>
            <person name="Lukacs Z."/>
            <person name="Mihaltcheva S."/>
            <person name="Morgado L.N."/>
            <person name="Niskanen T."/>
            <person name="Noordeloos M.E."/>
            <person name="Ohm R.A."/>
            <person name="Ortiz-Santana B."/>
            <person name="Ovrebo C."/>
            <person name="Racz N."/>
            <person name="Riley R."/>
            <person name="Savchenko A."/>
            <person name="Shiryaev A."/>
            <person name="Soop K."/>
            <person name="Spirin V."/>
            <person name="Szebenyi C."/>
            <person name="Tomsovsky M."/>
            <person name="Tulloss R.E."/>
            <person name="Uehling J."/>
            <person name="Grigoriev I.V."/>
            <person name="Vagvolgyi C."/>
            <person name="Papp T."/>
            <person name="Martin F.M."/>
            <person name="Miettinen O."/>
            <person name="Hibbett D.S."/>
            <person name="Nagy L.G."/>
        </authorList>
    </citation>
    <scope>NUCLEOTIDE SEQUENCE [LARGE SCALE GENOMIC DNA]</scope>
    <source>
        <strain evidence="11 12">CBS 121175</strain>
    </source>
</reference>
<keyword evidence="5 9" id="KW-0560">Oxidoreductase</keyword>
<dbReference type="PANTHER" id="PTHR24287">
    <property type="entry name" value="P450, PUTATIVE (EUROFUNG)-RELATED"/>
    <property type="match status" value="1"/>
</dbReference>
<keyword evidence="10" id="KW-1133">Transmembrane helix</keyword>
<feature type="binding site" description="axial binding residue" evidence="8">
    <location>
        <position position="517"/>
    </location>
    <ligand>
        <name>heme</name>
        <dbReference type="ChEBI" id="CHEBI:30413"/>
    </ligand>
    <ligandPart>
        <name>Fe</name>
        <dbReference type="ChEBI" id="CHEBI:18248"/>
    </ligandPart>
</feature>
<evidence type="ECO:0000256" key="8">
    <source>
        <dbReference type="PIRSR" id="PIRSR602401-1"/>
    </source>
</evidence>
<evidence type="ECO:0000256" key="6">
    <source>
        <dbReference type="ARBA" id="ARBA00023004"/>
    </source>
</evidence>
<dbReference type="STRING" id="230819.A0A5C3KRF0"/>
<name>A0A5C3KRF0_COPMA</name>
<dbReference type="InterPro" id="IPR036396">
    <property type="entry name" value="Cyt_P450_sf"/>
</dbReference>
<comment type="similarity">
    <text evidence="2 9">Belongs to the cytochrome P450 family.</text>
</comment>
<evidence type="ECO:0000256" key="2">
    <source>
        <dbReference type="ARBA" id="ARBA00010617"/>
    </source>
</evidence>
<dbReference type="CDD" id="cd11063">
    <property type="entry name" value="CYP52"/>
    <property type="match status" value="1"/>
</dbReference>
<dbReference type="SUPFAM" id="SSF48264">
    <property type="entry name" value="Cytochrome P450"/>
    <property type="match status" value="1"/>
</dbReference>
<keyword evidence="4 8" id="KW-0479">Metal-binding</keyword>
<evidence type="ECO:0000256" key="3">
    <source>
        <dbReference type="ARBA" id="ARBA00022617"/>
    </source>
</evidence>
<dbReference type="AlphaFoldDB" id="A0A5C3KRF0"/>
<evidence type="ECO:0000256" key="5">
    <source>
        <dbReference type="ARBA" id="ARBA00023002"/>
    </source>
</evidence>
<dbReference type="GO" id="GO:0004497">
    <property type="term" value="F:monooxygenase activity"/>
    <property type="evidence" value="ECO:0007669"/>
    <property type="project" value="UniProtKB-KW"/>
</dbReference>
<evidence type="ECO:0000313" key="11">
    <source>
        <dbReference type="EMBL" id="TFK23190.1"/>
    </source>
</evidence>
<gene>
    <name evidence="11" type="ORF">FA15DRAFT_656885</name>
</gene>
<accession>A0A5C3KRF0</accession>
<organism evidence="11 12">
    <name type="scientific">Coprinopsis marcescibilis</name>
    <name type="common">Agaric fungus</name>
    <name type="synonym">Psathyrella marcescibilis</name>
    <dbReference type="NCBI Taxonomy" id="230819"/>
    <lineage>
        <taxon>Eukaryota</taxon>
        <taxon>Fungi</taxon>
        <taxon>Dikarya</taxon>
        <taxon>Basidiomycota</taxon>
        <taxon>Agaricomycotina</taxon>
        <taxon>Agaricomycetes</taxon>
        <taxon>Agaricomycetidae</taxon>
        <taxon>Agaricales</taxon>
        <taxon>Agaricineae</taxon>
        <taxon>Psathyrellaceae</taxon>
        <taxon>Coprinopsis</taxon>
    </lineage>
</organism>
<dbReference type="InterPro" id="IPR002401">
    <property type="entry name" value="Cyt_P450_E_grp-I"/>
</dbReference>
<evidence type="ECO:0000256" key="1">
    <source>
        <dbReference type="ARBA" id="ARBA00001971"/>
    </source>
</evidence>
<evidence type="ECO:0000313" key="12">
    <source>
        <dbReference type="Proteomes" id="UP000307440"/>
    </source>
</evidence>
<dbReference type="PANTHER" id="PTHR24287:SF1">
    <property type="entry name" value="P450, PUTATIVE (EUROFUNG)-RELATED"/>
    <property type="match status" value="1"/>
</dbReference>
<dbReference type="PRINTS" id="PR00463">
    <property type="entry name" value="EP450I"/>
</dbReference>
<dbReference type="PROSITE" id="PS00086">
    <property type="entry name" value="CYTOCHROME_P450"/>
    <property type="match status" value="1"/>
</dbReference>
<evidence type="ECO:0000256" key="4">
    <source>
        <dbReference type="ARBA" id="ARBA00022723"/>
    </source>
</evidence>
<dbReference type="OrthoDB" id="1470350at2759"/>
<feature type="transmembrane region" description="Helical" evidence="10">
    <location>
        <begin position="12"/>
        <end position="34"/>
    </location>
</feature>
<keyword evidence="7 9" id="KW-0503">Monooxygenase</keyword>
<sequence>MPWITPGVDFLFGSLVVPTVLHYGIASVGLRVLADKGVGVPRVSSWAVFSLALLAVPAKFFFNAAYSYWENEREAERRGARLAPLLQGKIPGNLDELNRDGLRELIDELGPAFNVRFLFSDGIFTVEPEHVKLILSTDFNNYVKGERFQFAVSALLGSGVFNSDGEMWKFHRSMTRPFFSRERVTDLERFDRHTQNALTLLLQTAKTGYAVDFQDIMQRLSLDVATDLLFGACVNSLQVSTDDLALPFNHPNYIEGQSTRENAFSKAFLDAQIIITERERNGWMWPLFEIFGDKSKAPMVAVSKFLDPIIQEAIRKNAERTSIDGNKDVEEAETLLDNLVKSTSDHNVLRDQTLNILLAGRDTISAVLTFTTYLLSLHPEVTERLRQEIINRVGSSRSPTYDDVREMKYLRAVINESMRLLPPVSYFTENLSLSPMDVRECVNGAVWPSPDPTKKPIYIPPGASTPYGPILIHTRKDLWGPDADEFDPDRFIDDRVRKYLVPNPFIFIPFNAGPRICLGQQFAYNQVSFVLVRLLQQFSSFAMDEEAFHPSVRVPKEWAEVGKTSRKAKERFRPKIVLTMACDGGMWLKPRVVDTQ</sequence>
<dbReference type="Proteomes" id="UP000307440">
    <property type="component" value="Unassembled WGS sequence"/>
</dbReference>
<keyword evidence="10" id="KW-0472">Membrane</keyword>
<dbReference type="EMBL" id="ML210223">
    <property type="protein sequence ID" value="TFK23190.1"/>
    <property type="molecule type" value="Genomic_DNA"/>
</dbReference>
<dbReference type="Gene3D" id="1.10.630.10">
    <property type="entry name" value="Cytochrome P450"/>
    <property type="match status" value="1"/>
</dbReference>
<keyword evidence="12" id="KW-1185">Reference proteome</keyword>
<evidence type="ECO:0000256" key="10">
    <source>
        <dbReference type="SAM" id="Phobius"/>
    </source>
</evidence>
<dbReference type="GO" id="GO:0020037">
    <property type="term" value="F:heme binding"/>
    <property type="evidence" value="ECO:0007669"/>
    <property type="project" value="InterPro"/>
</dbReference>
<proteinExistence type="inferred from homology"/>
<protein>
    <submittedName>
        <fullName evidence="11">Cytochrome P450 monooxygenase pc-1</fullName>
    </submittedName>
</protein>
<comment type="cofactor">
    <cofactor evidence="1 8">
        <name>heme</name>
        <dbReference type="ChEBI" id="CHEBI:30413"/>
    </cofactor>
</comment>
<dbReference type="InterPro" id="IPR001128">
    <property type="entry name" value="Cyt_P450"/>
</dbReference>
<keyword evidence="6 8" id="KW-0408">Iron</keyword>
<evidence type="ECO:0000256" key="9">
    <source>
        <dbReference type="RuleBase" id="RU000461"/>
    </source>
</evidence>
<evidence type="ECO:0000256" key="7">
    <source>
        <dbReference type="ARBA" id="ARBA00023033"/>
    </source>
</evidence>